<dbReference type="InParanoid" id="B4NN69"/>
<evidence type="ECO:0000313" key="1">
    <source>
        <dbReference type="EMBL" id="EDW85808.1"/>
    </source>
</evidence>
<reference evidence="1 2" key="1">
    <citation type="journal article" date="2007" name="Nature">
        <title>Evolution of genes and genomes on the Drosophila phylogeny.</title>
        <authorList>
            <consortium name="Drosophila 12 Genomes Consortium"/>
            <person name="Clark A.G."/>
            <person name="Eisen M.B."/>
            <person name="Smith D.R."/>
            <person name="Bergman C.M."/>
            <person name="Oliver B."/>
            <person name="Markow T.A."/>
            <person name="Kaufman T.C."/>
            <person name="Kellis M."/>
            <person name="Gelbart W."/>
            <person name="Iyer V.N."/>
            <person name="Pollard D.A."/>
            <person name="Sackton T.B."/>
            <person name="Larracuente A.M."/>
            <person name="Singh N.D."/>
            <person name="Abad J.P."/>
            <person name="Abt D.N."/>
            <person name="Adryan B."/>
            <person name="Aguade M."/>
            <person name="Akashi H."/>
            <person name="Anderson W.W."/>
            <person name="Aquadro C.F."/>
            <person name="Ardell D.H."/>
            <person name="Arguello R."/>
            <person name="Artieri C.G."/>
            <person name="Barbash D.A."/>
            <person name="Barker D."/>
            <person name="Barsanti P."/>
            <person name="Batterham P."/>
            <person name="Batzoglou S."/>
            <person name="Begun D."/>
            <person name="Bhutkar A."/>
            <person name="Blanco E."/>
            <person name="Bosak S.A."/>
            <person name="Bradley R.K."/>
            <person name="Brand A.D."/>
            <person name="Brent M.R."/>
            <person name="Brooks A.N."/>
            <person name="Brown R.H."/>
            <person name="Butlin R.K."/>
            <person name="Caggese C."/>
            <person name="Calvi B.R."/>
            <person name="Bernardo de Carvalho A."/>
            <person name="Caspi A."/>
            <person name="Castrezana S."/>
            <person name="Celniker S.E."/>
            <person name="Chang J.L."/>
            <person name="Chapple C."/>
            <person name="Chatterji S."/>
            <person name="Chinwalla A."/>
            <person name="Civetta A."/>
            <person name="Clifton S.W."/>
            <person name="Comeron J.M."/>
            <person name="Costello J.C."/>
            <person name="Coyne J.A."/>
            <person name="Daub J."/>
            <person name="David R.G."/>
            <person name="Delcher A.L."/>
            <person name="Delehaunty K."/>
            <person name="Do C.B."/>
            <person name="Ebling H."/>
            <person name="Edwards K."/>
            <person name="Eickbush T."/>
            <person name="Evans J.D."/>
            <person name="Filipski A."/>
            <person name="Findeiss S."/>
            <person name="Freyhult E."/>
            <person name="Fulton L."/>
            <person name="Fulton R."/>
            <person name="Garcia A.C."/>
            <person name="Gardiner A."/>
            <person name="Garfield D.A."/>
            <person name="Garvin B.E."/>
            <person name="Gibson G."/>
            <person name="Gilbert D."/>
            <person name="Gnerre S."/>
            <person name="Godfrey J."/>
            <person name="Good R."/>
            <person name="Gotea V."/>
            <person name="Gravely B."/>
            <person name="Greenberg A.J."/>
            <person name="Griffiths-Jones S."/>
            <person name="Gross S."/>
            <person name="Guigo R."/>
            <person name="Gustafson E.A."/>
            <person name="Haerty W."/>
            <person name="Hahn M.W."/>
            <person name="Halligan D.L."/>
            <person name="Halpern A.L."/>
            <person name="Halter G.M."/>
            <person name="Han M.V."/>
            <person name="Heger A."/>
            <person name="Hillier L."/>
            <person name="Hinrichs A.S."/>
            <person name="Holmes I."/>
            <person name="Hoskins R.A."/>
            <person name="Hubisz M.J."/>
            <person name="Hultmark D."/>
            <person name="Huntley M.A."/>
            <person name="Jaffe D.B."/>
            <person name="Jagadeeshan S."/>
            <person name="Jeck W.R."/>
            <person name="Johnson J."/>
            <person name="Jones C.D."/>
            <person name="Jordan W.C."/>
            <person name="Karpen G.H."/>
            <person name="Kataoka E."/>
            <person name="Keightley P.D."/>
            <person name="Kheradpour P."/>
            <person name="Kirkness E.F."/>
            <person name="Koerich L.B."/>
            <person name="Kristiansen K."/>
            <person name="Kudrna D."/>
            <person name="Kulathinal R.J."/>
            <person name="Kumar S."/>
            <person name="Kwok R."/>
            <person name="Lander E."/>
            <person name="Langley C.H."/>
            <person name="Lapoint R."/>
            <person name="Lazzaro B.P."/>
            <person name="Lee S.J."/>
            <person name="Levesque L."/>
            <person name="Li R."/>
            <person name="Lin C.F."/>
            <person name="Lin M.F."/>
            <person name="Lindblad-Toh K."/>
            <person name="Llopart A."/>
            <person name="Long M."/>
            <person name="Low L."/>
            <person name="Lozovsky E."/>
            <person name="Lu J."/>
            <person name="Luo M."/>
            <person name="Machado C.A."/>
            <person name="Makalowski W."/>
            <person name="Marzo M."/>
            <person name="Matsuda M."/>
            <person name="Matzkin L."/>
            <person name="McAllister B."/>
            <person name="McBride C.S."/>
            <person name="McKernan B."/>
            <person name="McKernan K."/>
            <person name="Mendez-Lago M."/>
            <person name="Minx P."/>
            <person name="Mollenhauer M.U."/>
            <person name="Montooth K."/>
            <person name="Mount S.M."/>
            <person name="Mu X."/>
            <person name="Myers E."/>
            <person name="Negre B."/>
            <person name="Newfeld S."/>
            <person name="Nielsen R."/>
            <person name="Noor M.A."/>
            <person name="O'Grady P."/>
            <person name="Pachter L."/>
            <person name="Papaceit M."/>
            <person name="Parisi M.J."/>
            <person name="Parisi M."/>
            <person name="Parts L."/>
            <person name="Pedersen J.S."/>
            <person name="Pesole G."/>
            <person name="Phillippy A.M."/>
            <person name="Ponting C.P."/>
            <person name="Pop M."/>
            <person name="Porcelli D."/>
            <person name="Powell J.R."/>
            <person name="Prohaska S."/>
            <person name="Pruitt K."/>
            <person name="Puig M."/>
            <person name="Quesneville H."/>
            <person name="Ram K.R."/>
            <person name="Rand D."/>
            <person name="Rasmussen M.D."/>
            <person name="Reed L.K."/>
            <person name="Reenan R."/>
            <person name="Reily A."/>
            <person name="Remington K.A."/>
            <person name="Rieger T.T."/>
            <person name="Ritchie M.G."/>
            <person name="Robin C."/>
            <person name="Rogers Y.H."/>
            <person name="Rohde C."/>
            <person name="Rozas J."/>
            <person name="Rubenfield M.J."/>
            <person name="Ruiz A."/>
            <person name="Russo S."/>
            <person name="Salzberg S.L."/>
            <person name="Sanchez-Gracia A."/>
            <person name="Saranga D.J."/>
            <person name="Sato H."/>
            <person name="Schaeffer S.W."/>
            <person name="Schatz M.C."/>
            <person name="Schlenke T."/>
            <person name="Schwartz R."/>
            <person name="Segarra C."/>
            <person name="Singh R.S."/>
            <person name="Sirot L."/>
            <person name="Sirota M."/>
            <person name="Sisneros N.B."/>
            <person name="Smith C.D."/>
            <person name="Smith T.F."/>
            <person name="Spieth J."/>
            <person name="Stage D.E."/>
            <person name="Stark A."/>
            <person name="Stephan W."/>
            <person name="Strausberg R.L."/>
            <person name="Strempel S."/>
            <person name="Sturgill D."/>
            <person name="Sutton G."/>
            <person name="Sutton G.G."/>
            <person name="Tao W."/>
            <person name="Teichmann S."/>
            <person name="Tobari Y.N."/>
            <person name="Tomimura Y."/>
            <person name="Tsolas J.M."/>
            <person name="Valente V.L."/>
            <person name="Venter E."/>
            <person name="Venter J.C."/>
            <person name="Vicario S."/>
            <person name="Vieira F.G."/>
            <person name="Vilella A.J."/>
            <person name="Villasante A."/>
            <person name="Walenz B."/>
            <person name="Wang J."/>
            <person name="Wasserman M."/>
            <person name="Watts T."/>
            <person name="Wilson D."/>
            <person name="Wilson R.K."/>
            <person name="Wing R.A."/>
            <person name="Wolfner M.F."/>
            <person name="Wong A."/>
            <person name="Wong G.K."/>
            <person name="Wu C.I."/>
            <person name="Wu G."/>
            <person name="Yamamoto D."/>
            <person name="Yang H.P."/>
            <person name="Yang S.P."/>
            <person name="Yorke J.A."/>
            <person name="Yoshida K."/>
            <person name="Zdobnov E."/>
            <person name="Zhang P."/>
            <person name="Zhang Y."/>
            <person name="Zimin A.V."/>
            <person name="Baldwin J."/>
            <person name="Abdouelleil A."/>
            <person name="Abdulkadir J."/>
            <person name="Abebe A."/>
            <person name="Abera B."/>
            <person name="Abreu J."/>
            <person name="Acer S.C."/>
            <person name="Aftuck L."/>
            <person name="Alexander A."/>
            <person name="An P."/>
            <person name="Anderson E."/>
            <person name="Anderson S."/>
            <person name="Arachi H."/>
            <person name="Azer M."/>
            <person name="Bachantsang P."/>
            <person name="Barry A."/>
            <person name="Bayul T."/>
            <person name="Berlin A."/>
            <person name="Bessette D."/>
            <person name="Bloom T."/>
            <person name="Blye J."/>
            <person name="Boguslavskiy L."/>
            <person name="Bonnet C."/>
            <person name="Boukhgalter B."/>
            <person name="Bourzgui I."/>
            <person name="Brown A."/>
            <person name="Cahill P."/>
            <person name="Channer S."/>
            <person name="Cheshatsang Y."/>
            <person name="Chuda L."/>
            <person name="Citroen M."/>
            <person name="Collymore A."/>
            <person name="Cooke P."/>
            <person name="Costello M."/>
            <person name="D'Aco K."/>
            <person name="Daza R."/>
            <person name="De Haan G."/>
            <person name="DeGray S."/>
            <person name="DeMaso C."/>
            <person name="Dhargay N."/>
            <person name="Dooley K."/>
            <person name="Dooley E."/>
            <person name="Doricent M."/>
            <person name="Dorje P."/>
            <person name="Dorjee K."/>
            <person name="Dupes A."/>
            <person name="Elong R."/>
            <person name="Falk J."/>
            <person name="Farina A."/>
            <person name="Faro S."/>
            <person name="Ferguson D."/>
            <person name="Fisher S."/>
            <person name="Foley C.D."/>
            <person name="Franke A."/>
            <person name="Friedrich D."/>
            <person name="Gadbois L."/>
            <person name="Gearin G."/>
            <person name="Gearin C.R."/>
            <person name="Giannoukos G."/>
            <person name="Goode T."/>
            <person name="Graham J."/>
            <person name="Grandbois E."/>
            <person name="Grewal S."/>
            <person name="Gyaltsen K."/>
            <person name="Hafez N."/>
            <person name="Hagos B."/>
            <person name="Hall J."/>
            <person name="Henson C."/>
            <person name="Hollinger A."/>
            <person name="Honan T."/>
            <person name="Huard M.D."/>
            <person name="Hughes L."/>
            <person name="Hurhula B."/>
            <person name="Husby M.E."/>
            <person name="Kamat A."/>
            <person name="Kanga B."/>
            <person name="Kashin S."/>
            <person name="Khazanovich D."/>
            <person name="Kisner P."/>
            <person name="Lance K."/>
            <person name="Lara M."/>
            <person name="Lee W."/>
            <person name="Lennon N."/>
            <person name="Letendre F."/>
            <person name="LeVine R."/>
            <person name="Lipovsky A."/>
            <person name="Liu X."/>
            <person name="Liu J."/>
            <person name="Liu S."/>
            <person name="Lokyitsang T."/>
            <person name="Lokyitsang Y."/>
            <person name="Lubonja R."/>
            <person name="Lui A."/>
            <person name="MacDonald P."/>
            <person name="Magnisalis V."/>
            <person name="Maru K."/>
            <person name="Matthews C."/>
            <person name="McCusker W."/>
            <person name="McDonough S."/>
            <person name="Mehta T."/>
            <person name="Meldrim J."/>
            <person name="Meneus L."/>
            <person name="Mihai O."/>
            <person name="Mihalev A."/>
            <person name="Mihova T."/>
            <person name="Mittelman R."/>
            <person name="Mlenga V."/>
            <person name="Montmayeur A."/>
            <person name="Mulrain L."/>
            <person name="Navidi A."/>
            <person name="Naylor J."/>
            <person name="Negash T."/>
            <person name="Nguyen T."/>
            <person name="Nguyen N."/>
            <person name="Nicol R."/>
            <person name="Norbu C."/>
            <person name="Norbu N."/>
            <person name="Novod N."/>
            <person name="O'Neill B."/>
            <person name="Osman S."/>
            <person name="Markiewicz E."/>
            <person name="Oyono O.L."/>
            <person name="Patti C."/>
            <person name="Phunkhang P."/>
            <person name="Pierre F."/>
            <person name="Priest M."/>
            <person name="Raghuraman S."/>
            <person name="Rege F."/>
            <person name="Reyes R."/>
            <person name="Rise C."/>
            <person name="Rogov P."/>
            <person name="Ross K."/>
            <person name="Ryan E."/>
            <person name="Settipalli S."/>
            <person name="Shea T."/>
            <person name="Sherpa N."/>
            <person name="Shi L."/>
            <person name="Shih D."/>
            <person name="Sparrow T."/>
            <person name="Spaulding J."/>
            <person name="Stalker J."/>
            <person name="Stange-Thomann N."/>
            <person name="Stavropoulos S."/>
            <person name="Stone C."/>
            <person name="Strader C."/>
            <person name="Tesfaye S."/>
            <person name="Thomson T."/>
            <person name="Thoulutsang Y."/>
            <person name="Thoulutsang D."/>
            <person name="Topham K."/>
            <person name="Topping I."/>
            <person name="Tsamla T."/>
            <person name="Vassiliev H."/>
            <person name="Vo A."/>
            <person name="Wangchuk T."/>
            <person name="Wangdi T."/>
            <person name="Weiand M."/>
            <person name="Wilkinson J."/>
            <person name="Wilson A."/>
            <person name="Yadav S."/>
            <person name="Young G."/>
            <person name="Yu Q."/>
            <person name="Zembek L."/>
            <person name="Zhong D."/>
            <person name="Zimmer A."/>
            <person name="Zwirko Z."/>
            <person name="Jaffe D.B."/>
            <person name="Alvarez P."/>
            <person name="Brockman W."/>
            <person name="Butler J."/>
            <person name="Chin C."/>
            <person name="Gnerre S."/>
            <person name="Grabherr M."/>
            <person name="Kleber M."/>
            <person name="Mauceli E."/>
            <person name="MacCallum I."/>
        </authorList>
    </citation>
    <scope>NUCLEOTIDE SEQUENCE [LARGE SCALE GENOMIC DNA]</scope>
    <source>
        <strain evidence="2">Tucson 14030-0811.24</strain>
    </source>
</reference>
<proteinExistence type="predicted"/>
<dbReference type="PANTHER" id="PTHR47148:SF1">
    <property type="entry name" value="CYTOCHROME C OXIDASE ASSEMBLY FACTOR 1 HOMOLOG"/>
    <property type="match status" value="1"/>
</dbReference>
<dbReference type="Proteomes" id="UP000007798">
    <property type="component" value="Unassembled WGS sequence"/>
</dbReference>
<keyword evidence="2" id="KW-1185">Reference proteome</keyword>
<dbReference type="HOGENOM" id="CLU_095449_1_0_1"/>
<evidence type="ECO:0008006" key="3">
    <source>
        <dbReference type="Google" id="ProtNLM"/>
    </source>
</evidence>
<dbReference type="STRING" id="7260.B4NN69"/>
<gene>
    <name evidence="1" type="primary">Dwil\GK22946</name>
    <name evidence="1" type="ORF">Dwil_GK22946</name>
</gene>
<dbReference type="PANTHER" id="PTHR47148">
    <property type="entry name" value="CYTOCHROME C OXIDASE ASSEMBLY FACTOR 1 HOMOLOG"/>
    <property type="match status" value="1"/>
</dbReference>
<accession>B4NN69</accession>
<dbReference type="eggNOG" id="ENOG502S8EH">
    <property type="taxonomic scope" value="Eukaryota"/>
</dbReference>
<dbReference type="FunCoup" id="B4NN69">
    <property type="interactions" value="94"/>
</dbReference>
<evidence type="ECO:0000313" key="2">
    <source>
        <dbReference type="Proteomes" id="UP000007798"/>
    </source>
</evidence>
<dbReference type="GO" id="GO:0032981">
    <property type="term" value="P:mitochondrial respiratory chain complex I assembly"/>
    <property type="evidence" value="ECO:0007669"/>
    <property type="project" value="TreeGrafter"/>
</dbReference>
<dbReference type="Pfam" id="PF08695">
    <property type="entry name" value="Coa1"/>
    <property type="match status" value="1"/>
</dbReference>
<sequence length="159" mass="17780">MPTIRIPSNKTLGKICVYGAVASISAVMFMRWKLEDRVRNENYYKLAIQAVRSHKGAVSLLGEPIKESGFDMSDVNNSCNAEKAQFEVSVRGSKDKGKVFFWASKSDNGWLIDRLELETKQNPNKRFLLKKSSDAPVYALPNNLAVDSDSKSFLESSDP</sequence>
<name>B4NN69_DROWI</name>
<dbReference type="GO" id="GO:0005743">
    <property type="term" value="C:mitochondrial inner membrane"/>
    <property type="evidence" value="ECO:0007669"/>
    <property type="project" value="TreeGrafter"/>
</dbReference>
<dbReference type="EMBL" id="CH964282">
    <property type="protein sequence ID" value="EDW85808.1"/>
    <property type="molecule type" value="Genomic_DNA"/>
</dbReference>
<dbReference type="OMA" id="GTLYFWA"/>
<dbReference type="GO" id="GO:0033617">
    <property type="term" value="P:mitochondrial respiratory chain complex IV assembly"/>
    <property type="evidence" value="ECO:0007669"/>
    <property type="project" value="TreeGrafter"/>
</dbReference>
<dbReference type="KEGG" id="dwi:6652474"/>
<dbReference type="OrthoDB" id="10037790at2759"/>
<protein>
    <recommendedName>
        <fullName evidence="3">Cytochrome oxidase complex assembly protein 1</fullName>
    </recommendedName>
</protein>
<dbReference type="PhylomeDB" id="B4NN69"/>
<dbReference type="InterPro" id="IPR014807">
    <property type="entry name" value="Coa1"/>
</dbReference>
<dbReference type="AlphaFoldDB" id="B4NN69"/>
<organism evidence="1 2">
    <name type="scientific">Drosophila willistoni</name>
    <name type="common">Fruit fly</name>
    <dbReference type="NCBI Taxonomy" id="7260"/>
    <lineage>
        <taxon>Eukaryota</taxon>
        <taxon>Metazoa</taxon>
        <taxon>Ecdysozoa</taxon>
        <taxon>Arthropoda</taxon>
        <taxon>Hexapoda</taxon>
        <taxon>Insecta</taxon>
        <taxon>Pterygota</taxon>
        <taxon>Neoptera</taxon>
        <taxon>Endopterygota</taxon>
        <taxon>Diptera</taxon>
        <taxon>Brachycera</taxon>
        <taxon>Muscomorpha</taxon>
        <taxon>Ephydroidea</taxon>
        <taxon>Drosophilidae</taxon>
        <taxon>Drosophila</taxon>
        <taxon>Sophophora</taxon>
    </lineage>
</organism>